<dbReference type="SFLD" id="SFLDS00029">
    <property type="entry name" value="Radical_SAM"/>
    <property type="match status" value="1"/>
</dbReference>
<feature type="domain" description="Radical SAM core" evidence="10">
    <location>
        <begin position="1"/>
        <end position="227"/>
    </location>
</feature>
<comment type="subcellular location">
    <subcellularLocation>
        <location evidence="9">Cytoplasm</location>
    </subcellularLocation>
</comment>
<dbReference type="InterPro" id="IPR034505">
    <property type="entry name" value="Coproporphyrinogen-III_oxidase"/>
</dbReference>
<dbReference type="GO" id="GO:0005737">
    <property type="term" value="C:cytoplasm"/>
    <property type="evidence" value="ECO:0007669"/>
    <property type="project" value="UniProtKB-SubCell"/>
</dbReference>
<protein>
    <recommendedName>
        <fullName evidence="2 9">Heme chaperone HemW</fullName>
    </recommendedName>
</protein>
<dbReference type="GO" id="GO:0051539">
    <property type="term" value="F:4 iron, 4 sulfur cluster binding"/>
    <property type="evidence" value="ECO:0007669"/>
    <property type="project" value="UniProtKB-UniRule"/>
</dbReference>
<comment type="caution">
    <text evidence="11">The sequence shown here is derived from an EMBL/GenBank/DDBJ whole genome shotgun (WGS) entry which is preliminary data.</text>
</comment>
<keyword evidence="7 9" id="KW-0411">Iron-sulfur</keyword>
<dbReference type="NCBIfam" id="TIGR00539">
    <property type="entry name" value="hemN_rel"/>
    <property type="match status" value="1"/>
</dbReference>
<evidence type="ECO:0000313" key="11">
    <source>
        <dbReference type="EMBL" id="HIY97676.1"/>
    </source>
</evidence>
<evidence type="ECO:0000259" key="10">
    <source>
        <dbReference type="PROSITE" id="PS51918"/>
    </source>
</evidence>
<dbReference type="GO" id="GO:0046872">
    <property type="term" value="F:metal ion binding"/>
    <property type="evidence" value="ECO:0007669"/>
    <property type="project" value="UniProtKB-UniRule"/>
</dbReference>
<dbReference type="InterPro" id="IPR004559">
    <property type="entry name" value="HemW-like"/>
</dbReference>
<gene>
    <name evidence="11" type="primary">hemW</name>
    <name evidence="11" type="ORF">H9729_08295</name>
</gene>
<evidence type="ECO:0000256" key="2">
    <source>
        <dbReference type="ARBA" id="ARBA00017228"/>
    </source>
</evidence>
<evidence type="ECO:0000313" key="12">
    <source>
        <dbReference type="Proteomes" id="UP000886750"/>
    </source>
</evidence>
<keyword evidence="5 9" id="KW-0479">Metal-binding</keyword>
<keyword evidence="4 9" id="KW-0949">S-adenosyl-L-methionine</keyword>
<evidence type="ECO:0000256" key="7">
    <source>
        <dbReference type="ARBA" id="ARBA00023014"/>
    </source>
</evidence>
<dbReference type="InterPro" id="IPR058240">
    <property type="entry name" value="rSAM_sf"/>
</dbReference>
<keyword evidence="6 9" id="KW-0408">Iron</keyword>
<dbReference type="Proteomes" id="UP000886750">
    <property type="component" value="Unassembled WGS sequence"/>
</dbReference>
<dbReference type="PANTHER" id="PTHR13932:SF5">
    <property type="entry name" value="RADICAL S-ADENOSYL METHIONINE DOMAIN-CONTAINING PROTEIN 1, MITOCHONDRIAL"/>
    <property type="match status" value="1"/>
</dbReference>
<dbReference type="PROSITE" id="PS51918">
    <property type="entry name" value="RADICAL_SAM"/>
    <property type="match status" value="1"/>
</dbReference>
<evidence type="ECO:0000256" key="8">
    <source>
        <dbReference type="ARBA" id="ARBA00023186"/>
    </source>
</evidence>
<dbReference type="SMART" id="SM00729">
    <property type="entry name" value="Elp3"/>
    <property type="match status" value="1"/>
</dbReference>
<dbReference type="GO" id="GO:0004109">
    <property type="term" value="F:coproporphyrinogen oxidase activity"/>
    <property type="evidence" value="ECO:0007669"/>
    <property type="project" value="InterPro"/>
</dbReference>
<dbReference type="CDD" id="cd01335">
    <property type="entry name" value="Radical_SAM"/>
    <property type="match status" value="1"/>
</dbReference>
<organism evidence="11 12">
    <name type="scientific">Candidatus Borkfalkia excrementigallinarum</name>
    <dbReference type="NCBI Taxonomy" id="2838506"/>
    <lineage>
        <taxon>Bacteria</taxon>
        <taxon>Bacillati</taxon>
        <taxon>Bacillota</taxon>
        <taxon>Clostridia</taxon>
        <taxon>Christensenellales</taxon>
        <taxon>Christensenellaceae</taxon>
        <taxon>Candidatus Borkfalkia</taxon>
    </lineage>
</organism>
<dbReference type="SFLD" id="SFLDG01082">
    <property type="entry name" value="B12-binding_domain_containing"/>
    <property type="match status" value="1"/>
</dbReference>
<evidence type="ECO:0000256" key="1">
    <source>
        <dbReference type="ARBA" id="ARBA00006100"/>
    </source>
</evidence>
<dbReference type="PANTHER" id="PTHR13932">
    <property type="entry name" value="COPROPORPHYRINIGEN III OXIDASE"/>
    <property type="match status" value="1"/>
</dbReference>
<dbReference type="Pfam" id="PF04055">
    <property type="entry name" value="Radical_SAM"/>
    <property type="match status" value="1"/>
</dbReference>
<keyword evidence="8 9" id="KW-0143">Chaperone</keyword>
<sequence length="370" mass="41511">MAGIYIHIPFCTSKCRYCDFTSYPGKIGFADAYMACVYKEMKLRSAELKNKTFDTVYIGGGTPSVIDGKWIVGCMNQVRACYSLSPDAEVTIELNPGTVTEEKVRAYKRAGVNRFSIGLQTAVDAQLEELGRRHTAADFVNTCKLLGDVNKSADIMIGLKGQTLADIRASIDLAAGQGVSHISMYALTPEDGTPIYTDYLNGELPDSDEVAALYDGARAYLKQLGFARYEVSNFAKEGFESRHNLNYWRRGEYIGFGVDASSFMSSRRFTNTRDLDDYIKCILTDHYPVVDNEEIVGDDAKFEKVMLALRTEEGLSLSEYKREFGTDFITDFADALLKNKAYFDLADGKRVKIKDEFLYVQNQILMDFIQ</sequence>
<proteinExistence type="inferred from homology"/>
<dbReference type="InterPro" id="IPR010723">
    <property type="entry name" value="HemN_C"/>
</dbReference>
<dbReference type="EMBL" id="DXCQ01000074">
    <property type="protein sequence ID" value="HIY97676.1"/>
    <property type="molecule type" value="Genomic_DNA"/>
</dbReference>
<dbReference type="GO" id="GO:0006779">
    <property type="term" value="P:porphyrin-containing compound biosynthetic process"/>
    <property type="evidence" value="ECO:0007669"/>
    <property type="project" value="InterPro"/>
</dbReference>
<accession>A0A9D1ZYJ9</accession>
<keyword evidence="9" id="KW-0963">Cytoplasm</keyword>
<dbReference type="Pfam" id="PF06969">
    <property type="entry name" value="HemN_C"/>
    <property type="match status" value="1"/>
</dbReference>
<dbReference type="AlphaFoldDB" id="A0A9D1ZYJ9"/>
<evidence type="ECO:0000256" key="3">
    <source>
        <dbReference type="ARBA" id="ARBA00022617"/>
    </source>
</evidence>
<comment type="function">
    <text evidence="9">Probably acts as a heme chaperone, transferring heme to an unknown acceptor. Binds one molecule of heme per monomer, possibly covalently. Binds 1 [4Fe-4S] cluster. The cluster is coordinated with 3 cysteines and an exchangeable S-adenosyl-L-methionine.</text>
</comment>
<evidence type="ECO:0000256" key="4">
    <source>
        <dbReference type="ARBA" id="ARBA00022691"/>
    </source>
</evidence>
<dbReference type="InterPro" id="IPR006638">
    <property type="entry name" value="Elp3/MiaA/NifB-like_rSAM"/>
</dbReference>
<name>A0A9D1ZYJ9_9FIRM</name>
<reference evidence="11" key="2">
    <citation type="submission" date="2021-04" db="EMBL/GenBank/DDBJ databases">
        <authorList>
            <person name="Gilroy R."/>
        </authorList>
    </citation>
    <scope>NUCLEOTIDE SEQUENCE</scope>
    <source>
        <strain evidence="11">1345</strain>
    </source>
</reference>
<keyword evidence="9" id="KW-0004">4Fe-4S</keyword>
<evidence type="ECO:0000256" key="9">
    <source>
        <dbReference type="RuleBase" id="RU364116"/>
    </source>
</evidence>
<dbReference type="InterPro" id="IPR007197">
    <property type="entry name" value="rSAM"/>
</dbReference>
<reference evidence="11" key="1">
    <citation type="journal article" date="2021" name="PeerJ">
        <title>Extensive microbial diversity within the chicken gut microbiome revealed by metagenomics and culture.</title>
        <authorList>
            <person name="Gilroy R."/>
            <person name="Ravi A."/>
            <person name="Getino M."/>
            <person name="Pursley I."/>
            <person name="Horton D.L."/>
            <person name="Alikhan N.F."/>
            <person name="Baker D."/>
            <person name="Gharbi K."/>
            <person name="Hall N."/>
            <person name="Watson M."/>
            <person name="Adriaenssens E.M."/>
            <person name="Foster-Nyarko E."/>
            <person name="Jarju S."/>
            <person name="Secka A."/>
            <person name="Antonio M."/>
            <person name="Oren A."/>
            <person name="Chaudhuri R.R."/>
            <person name="La Ragione R."/>
            <person name="Hildebrand F."/>
            <person name="Pallen M.J."/>
        </authorList>
    </citation>
    <scope>NUCLEOTIDE SEQUENCE</scope>
    <source>
        <strain evidence="11">1345</strain>
    </source>
</reference>
<dbReference type="SUPFAM" id="SSF102114">
    <property type="entry name" value="Radical SAM enzymes"/>
    <property type="match status" value="1"/>
</dbReference>
<evidence type="ECO:0000256" key="6">
    <source>
        <dbReference type="ARBA" id="ARBA00023004"/>
    </source>
</evidence>
<evidence type="ECO:0000256" key="5">
    <source>
        <dbReference type="ARBA" id="ARBA00022723"/>
    </source>
</evidence>
<dbReference type="InterPro" id="IPR013785">
    <property type="entry name" value="Aldolase_TIM"/>
</dbReference>
<dbReference type="Gene3D" id="3.20.20.70">
    <property type="entry name" value="Aldolase class I"/>
    <property type="match status" value="1"/>
</dbReference>
<comment type="similarity">
    <text evidence="1">Belongs to the anaerobic coproporphyrinogen-III oxidase family. HemW subfamily.</text>
</comment>
<dbReference type="SFLD" id="SFLDG01065">
    <property type="entry name" value="anaerobic_coproporphyrinogen-I"/>
    <property type="match status" value="1"/>
</dbReference>
<dbReference type="SFLD" id="SFLDF00562">
    <property type="entry name" value="HemN-like__clustered_with_heat"/>
    <property type="match status" value="1"/>
</dbReference>
<keyword evidence="3 9" id="KW-0349">Heme</keyword>